<evidence type="ECO:0000256" key="5">
    <source>
        <dbReference type="ARBA" id="ARBA00022694"/>
    </source>
</evidence>
<dbReference type="GO" id="GO:0070525">
    <property type="term" value="P:tRNA threonylcarbamoyladenosine metabolic process"/>
    <property type="evidence" value="ECO:0007669"/>
    <property type="project" value="TreeGrafter"/>
</dbReference>
<dbReference type="GO" id="GO:0008033">
    <property type="term" value="P:tRNA processing"/>
    <property type="evidence" value="ECO:0007669"/>
    <property type="project" value="UniProtKB-KW"/>
</dbReference>
<keyword evidence="5" id="KW-0819">tRNA processing</keyword>
<protein>
    <submittedName>
        <fullName evidence="7">Transcription factor Pcc1-domain-containing protein</fullName>
    </submittedName>
</protein>
<comment type="similarity">
    <text evidence="3">Belongs to the CTAG/PCC1 family.</text>
</comment>
<dbReference type="PANTHER" id="PTHR31283:SF5">
    <property type="entry name" value="EKC_KEOPS COMPLEX SUBUNIT LAGE3"/>
    <property type="match status" value="1"/>
</dbReference>
<name>A0A8K0TDW9_9PEZI</name>
<reference evidence="7" key="1">
    <citation type="journal article" date="2021" name="Nat. Commun.">
        <title>Genetic determinants of endophytism in the Arabidopsis root mycobiome.</title>
        <authorList>
            <person name="Mesny F."/>
            <person name="Miyauchi S."/>
            <person name="Thiergart T."/>
            <person name="Pickel B."/>
            <person name="Atanasova L."/>
            <person name="Karlsson M."/>
            <person name="Huettel B."/>
            <person name="Barry K.W."/>
            <person name="Haridas S."/>
            <person name="Chen C."/>
            <person name="Bauer D."/>
            <person name="Andreopoulos W."/>
            <person name="Pangilinan J."/>
            <person name="LaButti K."/>
            <person name="Riley R."/>
            <person name="Lipzen A."/>
            <person name="Clum A."/>
            <person name="Drula E."/>
            <person name="Henrissat B."/>
            <person name="Kohler A."/>
            <person name="Grigoriev I.V."/>
            <person name="Martin F.M."/>
            <person name="Hacquard S."/>
        </authorList>
    </citation>
    <scope>NUCLEOTIDE SEQUENCE</scope>
    <source>
        <strain evidence="7">MPI-CAGE-AT-0016</strain>
    </source>
</reference>
<dbReference type="FunFam" id="3.30.310.50:FF:000005">
    <property type="entry name" value="L antigen family member 3"/>
    <property type="match status" value="1"/>
</dbReference>
<evidence type="ECO:0000313" key="8">
    <source>
        <dbReference type="Proteomes" id="UP000813385"/>
    </source>
</evidence>
<dbReference type="AlphaFoldDB" id="A0A8K0TDW9"/>
<dbReference type="Pfam" id="PF09341">
    <property type="entry name" value="Pcc1"/>
    <property type="match status" value="1"/>
</dbReference>
<evidence type="ECO:0000313" key="7">
    <source>
        <dbReference type="EMBL" id="KAH7358787.1"/>
    </source>
</evidence>
<evidence type="ECO:0000256" key="4">
    <source>
        <dbReference type="ARBA" id="ARBA00022490"/>
    </source>
</evidence>
<dbReference type="EMBL" id="JAGPXD010000004">
    <property type="protein sequence ID" value="KAH7358787.1"/>
    <property type="molecule type" value="Genomic_DNA"/>
</dbReference>
<keyword evidence="4" id="KW-0963">Cytoplasm</keyword>
<dbReference type="Proteomes" id="UP000813385">
    <property type="component" value="Unassembled WGS sequence"/>
</dbReference>
<dbReference type="GO" id="GO:0005634">
    <property type="term" value="C:nucleus"/>
    <property type="evidence" value="ECO:0007669"/>
    <property type="project" value="UniProtKB-SubCell"/>
</dbReference>
<dbReference type="Gene3D" id="3.30.310.50">
    <property type="entry name" value="Alpha-D-phosphohexomutase, C-terminal domain"/>
    <property type="match status" value="1"/>
</dbReference>
<evidence type="ECO:0000256" key="1">
    <source>
        <dbReference type="ARBA" id="ARBA00004123"/>
    </source>
</evidence>
<evidence type="ECO:0000256" key="2">
    <source>
        <dbReference type="ARBA" id="ARBA00004496"/>
    </source>
</evidence>
<comment type="caution">
    <text evidence="7">The sequence shown here is derived from an EMBL/GenBank/DDBJ whole genome shotgun (WGS) entry which is preliminary data.</text>
</comment>
<dbReference type="GO" id="GO:0005737">
    <property type="term" value="C:cytoplasm"/>
    <property type="evidence" value="ECO:0007669"/>
    <property type="project" value="UniProtKB-SubCell"/>
</dbReference>
<keyword evidence="8" id="KW-1185">Reference proteome</keyword>
<organism evidence="7 8">
    <name type="scientific">Plectosphaerella cucumerina</name>
    <dbReference type="NCBI Taxonomy" id="40658"/>
    <lineage>
        <taxon>Eukaryota</taxon>
        <taxon>Fungi</taxon>
        <taxon>Dikarya</taxon>
        <taxon>Ascomycota</taxon>
        <taxon>Pezizomycotina</taxon>
        <taxon>Sordariomycetes</taxon>
        <taxon>Hypocreomycetidae</taxon>
        <taxon>Glomerellales</taxon>
        <taxon>Plectosphaerellaceae</taxon>
        <taxon>Plectosphaerella</taxon>
    </lineage>
</organism>
<dbReference type="OrthoDB" id="10025739at2759"/>
<proteinExistence type="inferred from homology"/>
<dbReference type="PANTHER" id="PTHR31283">
    <property type="entry name" value="EKC/KEOPS COMPLEX SUBUNIT PCC1 FAMILY MEMBER"/>
    <property type="match status" value="1"/>
</dbReference>
<evidence type="ECO:0000256" key="3">
    <source>
        <dbReference type="ARBA" id="ARBA00007073"/>
    </source>
</evidence>
<dbReference type="InterPro" id="IPR015419">
    <property type="entry name" value="CTAG/Pcc1"/>
</dbReference>
<accession>A0A8K0TDW9</accession>
<keyword evidence="6" id="KW-0539">Nucleus</keyword>
<evidence type="ECO:0000256" key="6">
    <source>
        <dbReference type="ARBA" id="ARBA00023242"/>
    </source>
</evidence>
<sequence length="106" mass="11831">MSIAESAPDPGFPCRMKLEIPFPTKRLADIAQKALGVDKELSPLVRRTLSLEDGPDSNDATFLNIQYEATTNRMLRVAVNSFLDSLHLTVEVMEQLDEDVLEQKQG</sequence>
<dbReference type="GO" id="GO:0000408">
    <property type="term" value="C:EKC/KEOPS complex"/>
    <property type="evidence" value="ECO:0007669"/>
    <property type="project" value="TreeGrafter"/>
</dbReference>
<gene>
    <name evidence="7" type="ORF">B0T11DRAFT_285174</name>
</gene>
<comment type="subcellular location">
    <subcellularLocation>
        <location evidence="2">Cytoplasm</location>
    </subcellularLocation>
    <subcellularLocation>
        <location evidence="1">Nucleus</location>
    </subcellularLocation>
</comment>